<dbReference type="Ensembl" id="ENSECRT00000029381.1">
    <property type="protein sequence ID" value="ENSECRP00000028769.1"/>
    <property type="gene ID" value="ENSECRG00000019465.1"/>
</dbReference>
<dbReference type="InterPro" id="IPR007110">
    <property type="entry name" value="Ig-like_dom"/>
</dbReference>
<dbReference type="GeneTree" id="ENSGT01150000286924"/>
<reference evidence="2" key="1">
    <citation type="submission" date="2021-06" db="EMBL/GenBank/DDBJ databases">
        <authorList>
            <consortium name="Wellcome Sanger Institute Data Sharing"/>
        </authorList>
    </citation>
    <scope>NUCLEOTIDE SEQUENCE [LARGE SCALE GENOMIC DNA]</scope>
</reference>
<name>A0A8C4XFS4_ERPCA</name>
<reference evidence="2" key="3">
    <citation type="submission" date="2025-09" db="UniProtKB">
        <authorList>
            <consortium name="Ensembl"/>
        </authorList>
    </citation>
    <scope>IDENTIFICATION</scope>
</reference>
<dbReference type="Proteomes" id="UP000694620">
    <property type="component" value="Chromosome 17"/>
</dbReference>
<proteinExistence type="predicted"/>
<feature type="domain" description="Ig-like" evidence="1">
    <location>
        <begin position="219"/>
        <end position="301"/>
    </location>
</feature>
<evidence type="ECO:0000313" key="2">
    <source>
        <dbReference type="Ensembl" id="ENSECRP00000028769.1"/>
    </source>
</evidence>
<reference evidence="2" key="2">
    <citation type="submission" date="2025-08" db="UniProtKB">
        <authorList>
            <consortium name="Ensembl"/>
        </authorList>
    </citation>
    <scope>IDENTIFICATION</scope>
</reference>
<dbReference type="Pfam" id="PF13927">
    <property type="entry name" value="Ig_3"/>
    <property type="match status" value="1"/>
</dbReference>
<accession>A0A8C4XFS4</accession>
<dbReference type="PANTHER" id="PTHR46484:SF8">
    <property type="entry name" value="B-CELL RECEPTOR CD22-LIKE-RELATED"/>
    <property type="match status" value="1"/>
</dbReference>
<organism evidence="2 3">
    <name type="scientific">Erpetoichthys calabaricus</name>
    <name type="common">Rope fish</name>
    <name type="synonym">Calamoichthys calabaricus</name>
    <dbReference type="NCBI Taxonomy" id="27687"/>
    <lineage>
        <taxon>Eukaryota</taxon>
        <taxon>Metazoa</taxon>
        <taxon>Chordata</taxon>
        <taxon>Craniata</taxon>
        <taxon>Vertebrata</taxon>
        <taxon>Euteleostomi</taxon>
        <taxon>Actinopterygii</taxon>
        <taxon>Polypteriformes</taxon>
        <taxon>Polypteridae</taxon>
        <taxon>Erpetoichthys</taxon>
    </lineage>
</organism>
<dbReference type="SMART" id="SM00409">
    <property type="entry name" value="IG"/>
    <property type="match status" value="2"/>
</dbReference>
<dbReference type="SMART" id="SM00408">
    <property type="entry name" value="IGc2"/>
    <property type="match status" value="1"/>
</dbReference>
<evidence type="ECO:0000313" key="3">
    <source>
        <dbReference type="Proteomes" id="UP000694620"/>
    </source>
</evidence>
<dbReference type="Gene3D" id="2.60.40.10">
    <property type="entry name" value="Immunoglobulins"/>
    <property type="match status" value="3"/>
</dbReference>
<dbReference type="InterPro" id="IPR036179">
    <property type="entry name" value="Ig-like_dom_sf"/>
</dbReference>
<dbReference type="PROSITE" id="PS50835">
    <property type="entry name" value="IG_LIKE"/>
    <property type="match status" value="2"/>
</dbReference>
<dbReference type="PANTHER" id="PTHR46484">
    <property type="entry name" value="SI:CH211-171H4.5-RELATED"/>
    <property type="match status" value="1"/>
</dbReference>
<dbReference type="InterPro" id="IPR003598">
    <property type="entry name" value="Ig_sub2"/>
</dbReference>
<sequence length="342" mass="37112">MLTLGSCGQNFYATMPSNIQALTGSCLVIPCSFTSPQVGSNPVGIWRINHYWYGTNVFTGSQPAANWSGLKVTILGDLKLRNCTTLLEWIGPDNQGVFYFRIEDTYLYQRNPFRYSSPNRPLLTPGGPVMEGMVTSLNCTAPLPCPNQPPSLMWSEALNGTVLWTVLTGINGSLSVSSLLTFTASYRDHQKNITCTAWYPVGSENRSTAASVTLSIWFPPTNTTARLSPTGDIKDGDQVALICNSSANPAANYTWFRANGAAISPAGSGQTLTLTAVTPGDSGRYYCQAENQFGEDNSSVTTLDSLNSERCFYVSKTSLCVCVCVCVCARPLLTKKRNIHQL</sequence>
<keyword evidence="3" id="KW-1185">Reference proteome</keyword>
<dbReference type="SUPFAM" id="SSF48726">
    <property type="entry name" value="Immunoglobulin"/>
    <property type="match status" value="2"/>
</dbReference>
<feature type="domain" description="Ig-like" evidence="1">
    <location>
        <begin position="118"/>
        <end position="213"/>
    </location>
</feature>
<dbReference type="InterPro" id="IPR013783">
    <property type="entry name" value="Ig-like_fold"/>
</dbReference>
<dbReference type="InterPro" id="IPR003599">
    <property type="entry name" value="Ig_sub"/>
</dbReference>
<dbReference type="AlphaFoldDB" id="A0A8C4XFS4"/>
<dbReference type="CDD" id="cd00096">
    <property type="entry name" value="Ig"/>
    <property type="match status" value="1"/>
</dbReference>
<evidence type="ECO:0000259" key="1">
    <source>
        <dbReference type="PROSITE" id="PS50835"/>
    </source>
</evidence>
<protein>
    <recommendedName>
        <fullName evidence="1">Ig-like domain-containing protein</fullName>
    </recommendedName>
</protein>